<proteinExistence type="predicted"/>
<sequence length="89" mass="10006">MPTASNWMMLQTPLGAFMNRCKATYHQCIPPNSEPGVQGYLSPMYTPELGAISARLLIINVYPRTRSHECKATYHHIIPRNSEPGVQGY</sequence>
<dbReference type="AlphaFoldDB" id="A0A4Y2FFR8"/>
<name>A0A4Y2FFR8_ARAVE</name>
<keyword evidence="3" id="KW-1185">Reference proteome</keyword>
<evidence type="ECO:0000313" key="3">
    <source>
        <dbReference type="Proteomes" id="UP000499080"/>
    </source>
</evidence>
<evidence type="ECO:0000313" key="1">
    <source>
        <dbReference type="EMBL" id="GBM39316.1"/>
    </source>
</evidence>
<protein>
    <submittedName>
        <fullName evidence="1">Uncharacterized protein</fullName>
    </submittedName>
</protein>
<gene>
    <name evidence="1" type="ORF">AVEN_243537_1</name>
    <name evidence="2" type="ORF">AVEN_54923_1</name>
</gene>
<organism evidence="1 3">
    <name type="scientific">Araneus ventricosus</name>
    <name type="common">Orbweaver spider</name>
    <name type="synonym">Epeira ventricosa</name>
    <dbReference type="NCBI Taxonomy" id="182803"/>
    <lineage>
        <taxon>Eukaryota</taxon>
        <taxon>Metazoa</taxon>
        <taxon>Ecdysozoa</taxon>
        <taxon>Arthropoda</taxon>
        <taxon>Chelicerata</taxon>
        <taxon>Arachnida</taxon>
        <taxon>Araneae</taxon>
        <taxon>Araneomorphae</taxon>
        <taxon>Entelegynae</taxon>
        <taxon>Araneoidea</taxon>
        <taxon>Araneidae</taxon>
        <taxon>Araneus</taxon>
    </lineage>
</organism>
<evidence type="ECO:0000313" key="2">
    <source>
        <dbReference type="EMBL" id="GBM39347.1"/>
    </source>
</evidence>
<comment type="caution">
    <text evidence="1">The sequence shown here is derived from an EMBL/GenBank/DDBJ whole genome shotgun (WGS) entry which is preliminary data.</text>
</comment>
<accession>A0A4Y2FFR8</accession>
<dbReference type="Proteomes" id="UP000499080">
    <property type="component" value="Unassembled WGS sequence"/>
</dbReference>
<dbReference type="EMBL" id="BGPR01173571">
    <property type="protein sequence ID" value="GBM39347.1"/>
    <property type="molecule type" value="Genomic_DNA"/>
</dbReference>
<dbReference type="EMBL" id="BGPR01173562">
    <property type="protein sequence ID" value="GBM39316.1"/>
    <property type="molecule type" value="Genomic_DNA"/>
</dbReference>
<reference evidence="1 3" key="1">
    <citation type="journal article" date="2019" name="Sci. Rep.">
        <title>Orb-weaving spider Araneus ventricosus genome elucidates the spidroin gene catalogue.</title>
        <authorList>
            <person name="Kono N."/>
            <person name="Nakamura H."/>
            <person name="Ohtoshi R."/>
            <person name="Moran D.A.P."/>
            <person name="Shinohara A."/>
            <person name="Yoshida Y."/>
            <person name="Fujiwara M."/>
            <person name="Mori M."/>
            <person name="Tomita M."/>
            <person name="Arakawa K."/>
        </authorList>
    </citation>
    <scope>NUCLEOTIDE SEQUENCE [LARGE SCALE GENOMIC DNA]</scope>
</reference>